<dbReference type="Proteomes" id="UP000265882">
    <property type="component" value="Unassembled WGS sequence"/>
</dbReference>
<proteinExistence type="predicted"/>
<evidence type="ECO:0000313" key="2">
    <source>
        <dbReference type="EMBL" id="RJP19863.1"/>
    </source>
</evidence>
<keyword evidence="1" id="KW-1133">Transmembrane helix</keyword>
<reference evidence="2 3" key="1">
    <citation type="journal article" date="2017" name="ISME J.">
        <title>Energy and carbon metabolisms in a deep terrestrial subsurface fluid microbial community.</title>
        <authorList>
            <person name="Momper L."/>
            <person name="Jungbluth S.P."/>
            <person name="Lee M.D."/>
            <person name="Amend J.P."/>
        </authorList>
    </citation>
    <scope>NUCLEOTIDE SEQUENCE [LARGE SCALE GENOMIC DNA]</scope>
    <source>
        <strain evidence="2">SURF_5</strain>
    </source>
</reference>
<protein>
    <submittedName>
        <fullName evidence="2">Uncharacterized protein</fullName>
    </submittedName>
</protein>
<evidence type="ECO:0000313" key="3">
    <source>
        <dbReference type="Proteomes" id="UP000265882"/>
    </source>
</evidence>
<dbReference type="AlphaFoldDB" id="A0A3A4NG21"/>
<name>A0A3A4NG21_ABYX5</name>
<feature type="transmembrane region" description="Helical" evidence="1">
    <location>
        <begin position="190"/>
        <end position="209"/>
    </location>
</feature>
<keyword evidence="1" id="KW-0812">Transmembrane</keyword>
<evidence type="ECO:0000256" key="1">
    <source>
        <dbReference type="SAM" id="Phobius"/>
    </source>
</evidence>
<sequence>MTAYHELDIFFDLQKLAGREYSSKAKEVFFKNCSPLMLRDSQIFAGESRGPSPGAEQMFCIAIRTEDAAVIGYLKNIFAAAGDSPLAPPHDRLRESDFVARSRLKHIGNIDGQGRLITSKWSRIDHDLCKRYGWPYVPRSFPRYIAPIFIEELEKMSDPANAAPAASVLKESGTRSSRSRNVRLPPIGRYLLYFACACILLLVAGWVFLGGGEQYLKQAKGDVSERLQLGSEAHDRKQKGYALAALSKLSHDLNGDELNGKLEQKYYHVLGVPNSPHADVRLDCSVWFATSEMFRPNPQTLTQGFIKMEMRARNGSLIWTCLATGSAAAPGRESENESLRVDALRNAIEEMDMACLPDGRSVRDLQEHRDFEGVNNMVRHLSEKREQVRSEDVSRAEWDSFREQVLESLRQQWIMSHRVHLSTGSSLDAIILEEQENAFRFRVARGFISIPKEQIKIIEPLAKEAIAQSASKLAAGKKDAPWWQAKIAEEAVADFSEWFIQFGPFLPGAYVVEIRPNQLDGELEAVVNSQQKLCVLRKGGEIEGFRVIGIDAENKQVLLTKGTSGGVLRIWPERIEKDAPQPAS</sequence>
<gene>
    <name evidence="2" type="ORF">C4520_12320</name>
</gene>
<comment type="caution">
    <text evidence="2">The sequence shown here is derived from an EMBL/GenBank/DDBJ whole genome shotgun (WGS) entry which is preliminary data.</text>
</comment>
<keyword evidence="1" id="KW-0472">Membrane</keyword>
<dbReference type="EMBL" id="QZKU01000084">
    <property type="protein sequence ID" value="RJP19863.1"/>
    <property type="molecule type" value="Genomic_DNA"/>
</dbReference>
<accession>A0A3A4NG21</accession>
<organism evidence="2 3">
    <name type="scientific">Abyssobacteria bacterium (strain SURF_5)</name>
    <dbReference type="NCBI Taxonomy" id="2093360"/>
    <lineage>
        <taxon>Bacteria</taxon>
        <taxon>Pseudomonadati</taxon>
        <taxon>Candidatus Hydrogenedentota</taxon>
        <taxon>Candidatus Abyssobacteria</taxon>
    </lineage>
</organism>